<dbReference type="InterPro" id="IPR043134">
    <property type="entry name" value="GTP-CH-I_N"/>
</dbReference>
<dbReference type="GO" id="GO:0008270">
    <property type="term" value="F:zinc ion binding"/>
    <property type="evidence" value="ECO:0007669"/>
    <property type="project" value="UniProtKB-UniRule"/>
</dbReference>
<dbReference type="HAMAP" id="MF_00223">
    <property type="entry name" value="FolE"/>
    <property type="match status" value="1"/>
</dbReference>
<evidence type="ECO:0000256" key="4">
    <source>
        <dbReference type="ARBA" id="ARBA00011857"/>
    </source>
</evidence>
<dbReference type="Gene3D" id="3.30.1130.10">
    <property type="match status" value="1"/>
</dbReference>
<dbReference type="Gene3D" id="1.10.286.10">
    <property type="match status" value="1"/>
</dbReference>
<keyword evidence="6 7" id="KW-0378">Hydrolase</keyword>
<name>A0A7R6PYX4_9BACT</name>
<dbReference type="GO" id="GO:0006730">
    <property type="term" value="P:one-carbon metabolic process"/>
    <property type="evidence" value="ECO:0007669"/>
    <property type="project" value="UniProtKB-UniRule"/>
</dbReference>
<feature type="binding site" evidence="7">
    <location>
        <position position="79"/>
    </location>
    <ligand>
        <name>Zn(2+)</name>
        <dbReference type="ChEBI" id="CHEBI:29105"/>
    </ligand>
</feature>
<dbReference type="SUPFAM" id="SSF55620">
    <property type="entry name" value="Tetrahydrobiopterin biosynthesis enzymes-like"/>
    <property type="match status" value="1"/>
</dbReference>
<gene>
    <name evidence="7 9" type="primary">folE</name>
    <name evidence="9" type="ORF">TTHT_1982</name>
</gene>
<comment type="subunit">
    <text evidence="7">Homopolymer.</text>
</comment>
<dbReference type="GO" id="GO:0005525">
    <property type="term" value="F:GTP binding"/>
    <property type="evidence" value="ECO:0007669"/>
    <property type="project" value="UniProtKB-KW"/>
</dbReference>
<sequence length="194" mass="22618">MDEKKKQIENHIREILKLIGEDPEREGLVDTPHRVAKMYLNEIFQGYSQDPIKILNNAVFHSDYEEMVVVKDIDFYSMCEHHLIPFFGVVHVGYIPDGKLIGLSKIPRIVDMFARRLQIQEQMTVQIAKTLEELLEPKGVAVVVEGIHLCSVMRGVKKPRNKMITSEVRGAFRKNQKTREEFFSHIDRRFNLID</sequence>
<dbReference type="PANTHER" id="PTHR11109">
    <property type="entry name" value="GTP CYCLOHYDROLASE I"/>
    <property type="match status" value="1"/>
</dbReference>
<comment type="similarity">
    <text evidence="3 7">Belongs to the GTP cyclohydrolase I family.</text>
</comment>
<dbReference type="GO" id="GO:0006729">
    <property type="term" value="P:tetrahydrobiopterin biosynthetic process"/>
    <property type="evidence" value="ECO:0007669"/>
    <property type="project" value="TreeGrafter"/>
</dbReference>
<dbReference type="GO" id="GO:0003934">
    <property type="term" value="F:GTP cyclohydrolase I activity"/>
    <property type="evidence" value="ECO:0007669"/>
    <property type="project" value="UniProtKB-UniRule"/>
</dbReference>
<dbReference type="InterPro" id="IPR043133">
    <property type="entry name" value="GTP-CH-I_C/QueF"/>
</dbReference>
<feature type="binding site" evidence="7">
    <location>
        <position position="150"/>
    </location>
    <ligand>
        <name>Zn(2+)</name>
        <dbReference type="ChEBI" id="CHEBI:29105"/>
    </ligand>
</feature>
<proteinExistence type="inferred from homology"/>
<evidence type="ECO:0000256" key="3">
    <source>
        <dbReference type="ARBA" id="ARBA00008085"/>
    </source>
</evidence>
<dbReference type="FunFam" id="1.10.286.10:FF:000001">
    <property type="entry name" value="GTP cyclohydrolase 1"/>
    <property type="match status" value="1"/>
</dbReference>
<reference evidence="9 10" key="1">
    <citation type="journal article" date="2012" name="Extremophiles">
        <title>Thermotomaculum hydrothermale gen. nov., sp. nov., a novel heterotrophic thermophile within the phylum Acidobacteria from a deep-sea hydrothermal vent chimney in the Southern Okinawa Trough.</title>
        <authorList>
            <person name="Izumi H."/>
            <person name="Nunoura T."/>
            <person name="Miyazaki M."/>
            <person name="Mino S."/>
            <person name="Toki T."/>
            <person name="Takai K."/>
            <person name="Sako Y."/>
            <person name="Sawabe T."/>
            <person name="Nakagawa S."/>
        </authorList>
    </citation>
    <scope>NUCLEOTIDE SEQUENCE [LARGE SCALE GENOMIC DNA]</scope>
    <source>
        <strain evidence="9 10">AC55</strain>
    </source>
</reference>
<keyword evidence="7" id="KW-0547">Nucleotide-binding</keyword>
<accession>A0A7R6PYX4</accession>
<evidence type="ECO:0000256" key="1">
    <source>
        <dbReference type="ARBA" id="ARBA00001052"/>
    </source>
</evidence>
<evidence type="ECO:0000256" key="6">
    <source>
        <dbReference type="ARBA" id="ARBA00022801"/>
    </source>
</evidence>
<dbReference type="NCBIfam" id="TIGR00063">
    <property type="entry name" value="folE"/>
    <property type="match status" value="1"/>
</dbReference>
<dbReference type="PANTHER" id="PTHR11109:SF7">
    <property type="entry name" value="GTP CYCLOHYDROLASE 1"/>
    <property type="match status" value="1"/>
</dbReference>
<keyword evidence="7" id="KW-0342">GTP-binding</keyword>
<dbReference type="InterPro" id="IPR001474">
    <property type="entry name" value="GTP_CycHdrlase_I"/>
</dbReference>
<evidence type="ECO:0000313" key="9">
    <source>
        <dbReference type="EMBL" id="BBB33425.1"/>
    </source>
</evidence>
<comment type="subunit">
    <text evidence="4">Toroid-shaped homodecamer, composed of two pentamers of five dimers.</text>
</comment>
<dbReference type="InterPro" id="IPR018234">
    <property type="entry name" value="GTP_CycHdrlase_I_CS"/>
</dbReference>
<keyword evidence="7" id="KW-0862">Zinc</keyword>
<dbReference type="Pfam" id="PF01227">
    <property type="entry name" value="GTP_cyclohydroI"/>
    <property type="match status" value="1"/>
</dbReference>
<comment type="pathway">
    <text evidence="2 7">Cofactor biosynthesis; 7,8-dihydroneopterin triphosphate biosynthesis; 7,8-dihydroneopterin triphosphate from GTP: step 1/1.</text>
</comment>
<dbReference type="UniPathway" id="UPA00848">
    <property type="reaction ID" value="UER00151"/>
</dbReference>
<dbReference type="AlphaFoldDB" id="A0A7R6PYX4"/>
<dbReference type="GO" id="GO:0046654">
    <property type="term" value="P:tetrahydrofolate biosynthetic process"/>
    <property type="evidence" value="ECO:0007669"/>
    <property type="project" value="UniProtKB-UniRule"/>
</dbReference>
<dbReference type="Proteomes" id="UP000595564">
    <property type="component" value="Chromosome"/>
</dbReference>
<evidence type="ECO:0000256" key="5">
    <source>
        <dbReference type="ARBA" id="ARBA00022563"/>
    </source>
</evidence>
<evidence type="ECO:0000259" key="8">
    <source>
        <dbReference type="Pfam" id="PF01227"/>
    </source>
</evidence>
<dbReference type="EMBL" id="AP017470">
    <property type="protein sequence ID" value="BBB33425.1"/>
    <property type="molecule type" value="Genomic_DNA"/>
</dbReference>
<dbReference type="NCBIfam" id="NF006824">
    <property type="entry name" value="PRK09347.1-1"/>
    <property type="match status" value="1"/>
</dbReference>
<feature type="domain" description="GTP cyclohydrolase I" evidence="8">
    <location>
        <begin position="8"/>
        <end position="186"/>
    </location>
</feature>
<dbReference type="NCBIfam" id="NF006825">
    <property type="entry name" value="PRK09347.1-2"/>
    <property type="match status" value="1"/>
</dbReference>
<dbReference type="KEGG" id="thyd:TTHT_1982"/>
<keyword evidence="5 7" id="KW-0554">One-carbon metabolism</keyword>
<evidence type="ECO:0000313" key="10">
    <source>
        <dbReference type="Proteomes" id="UP000595564"/>
    </source>
</evidence>
<dbReference type="NCBIfam" id="NF006826">
    <property type="entry name" value="PRK09347.1-3"/>
    <property type="match status" value="1"/>
</dbReference>
<keyword evidence="7" id="KW-0479">Metal-binding</keyword>
<dbReference type="PROSITE" id="PS00859">
    <property type="entry name" value="GTP_CYCLOHYDROL_1_1"/>
    <property type="match status" value="1"/>
</dbReference>
<organism evidence="9 10">
    <name type="scientific">Thermotomaculum hydrothermale</name>
    <dbReference type="NCBI Taxonomy" id="981385"/>
    <lineage>
        <taxon>Bacteria</taxon>
        <taxon>Pseudomonadati</taxon>
        <taxon>Acidobacteriota</taxon>
        <taxon>Holophagae</taxon>
        <taxon>Thermotomaculales</taxon>
        <taxon>Thermotomaculaceae</taxon>
        <taxon>Thermotomaculum</taxon>
    </lineage>
</organism>
<keyword evidence="10" id="KW-1185">Reference proteome</keyword>
<comment type="catalytic activity">
    <reaction evidence="1 7">
        <text>GTP + H2O = 7,8-dihydroneopterin 3'-triphosphate + formate + H(+)</text>
        <dbReference type="Rhea" id="RHEA:17473"/>
        <dbReference type="ChEBI" id="CHEBI:15377"/>
        <dbReference type="ChEBI" id="CHEBI:15378"/>
        <dbReference type="ChEBI" id="CHEBI:15740"/>
        <dbReference type="ChEBI" id="CHEBI:37565"/>
        <dbReference type="ChEBI" id="CHEBI:58462"/>
        <dbReference type="EC" id="3.5.4.16"/>
    </reaction>
</comment>
<dbReference type="InterPro" id="IPR020602">
    <property type="entry name" value="GTP_CycHdrlase_I_dom"/>
</dbReference>
<dbReference type="EC" id="3.5.4.16" evidence="7"/>
<feature type="binding site" evidence="7">
    <location>
        <position position="82"/>
    </location>
    <ligand>
        <name>Zn(2+)</name>
        <dbReference type="ChEBI" id="CHEBI:29105"/>
    </ligand>
</feature>
<evidence type="ECO:0000256" key="2">
    <source>
        <dbReference type="ARBA" id="ARBA00005080"/>
    </source>
</evidence>
<evidence type="ECO:0000256" key="7">
    <source>
        <dbReference type="HAMAP-Rule" id="MF_00223"/>
    </source>
</evidence>
<dbReference type="RefSeq" id="WP_201327734.1">
    <property type="nucleotide sequence ID" value="NZ_AP017470.1"/>
</dbReference>
<protein>
    <recommendedName>
        <fullName evidence="7">GTP cyclohydrolase 1</fullName>
        <ecNumber evidence="7">3.5.4.16</ecNumber>
    </recommendedName>
    <alternativeName>
        <fullName evidence="7">GTP cyclohydrolase I</fullName>
        <shortName evidence="7">GTP-CH-I</shortName>
    </alternativeName>
</protein>
<dbReference type="FunFam" id="3.30.1130.10:FF:000001">
    <property type="entry name" value="GTP cyclohydrolase 1"/>
    <property type="match status" value="1"/>
</dbReference>
<dbReference type="GO" id="GO:0005737">
    <property type="term" value="C:cytoplasm"/>
    <property type="evidence" value="ECO:0007669"/>
    <property type="project" value="TreeGrafter"/>
</dbReference>